<evidence type="ECO:0000256" key="1">
    <source>
        <dbReference type="ARBA" id="ARBA00004651"/>
    </source>
</evidence>
<gene>
    <name evidence="9" type="primary">exbB_2</name>
    <name evidence="9" type="ORF">PbB2_01498</name>
</gene>
<keyword evidence="10" id="KW-1185">Reference proteome</keyword>
<dbReference type="PANTHER" id="PTHR30625:SF16">
    <property type="entry name" value="BIOPOLYMER TRANSPORT PROTEIN EXBB"/>
    <property type="match status" value="1"/>
</dbReference>
<evidence type="ECO:0000256" key="2">
    <source>
        <dbReference type="ARBA" id="ARBA00022475"/>
    </source>
</evidence>
<evidence type="ECO:0000313" key="10">
    <source>
        <dbReference type="Proteomes" id="UP000245086"/>
    </source>
</evidence>
<keyword evidence="6" id="KW-0813">Transport</keyword>
<reference evidence="9" key="1">
    <citation type="journal article" date="2018" name="Genome Announc.">
        <title>Draft Genome Sequence of "Candidatus Phycosocius bacilliformis," an Alphaproteobacterial Ectosymbiont of the Hydrocarbon-Producing Green Alga Botryococcus braunii.</title>
        <authorList>
            <person name="Tanabe Y."/>
            <person name="Yamaguchi H."/>
            <person name="Watanabe M.M."/>
        </authorList>
    </citation>
    <scope>NUCLEOTIDE SEQUENCE [LARGE SCALE GENOMIC DNA]</scope>
    <source>
        <strain evidence="9">BOTRYCO-2</strain>
    </source>
</reference>
<name>A0A2P2E9V1_9PROT</name>
<organism evidence="9 10">
    <name type="scientific">Candidatus Phycosocius bacilliformis</name>
    <dbReference type="NCBI Taxonomy" id="1445552"/>
    <lineage>
        <taxon>Bacteria</taxon>
        <taxon>Pseudomonadati</taxon>
        <taxon>Pseudomonadota</taxon>
        <taxon>Alphaproteobacteria</taxon>
        <taxon>Caulobacterales</taxon>
        <taxon>Caulobacterales incertae sedis</taxon>
        <taxon>Candidatus Phycosocius</taxon>
    </lineage>
</organism>
<feature type="domain" description="MotA/TolQ/ExbB proton channel" evidence="8">
    <location>
        <begin position="167"/>
        <end position="265"/>
    </location>
</feature>
<dbReference type="EMBL" id="BFBR01000004">
    <property type="protein sequence ID" value="GBF57828.1"/>
    <property type="molecule type" value="Genomic_DNA"/>
</dbReference>
<accession>A0A2P2E9V1</accession>
<dbReference type="Proteomes" id="UP000245086">
    <property type="component" value="Unassembled WGS sequence"/>
</dbReference>
<keyword evidence="3 7" id="KW-0812">Transmembrane</keyword>
<evidence type="ECO:0000313" key="9">
    <source>
        <dbReference type="EMBL" id="GBF57828.1"/>
    </source>
</evidence>
<evidence type="ECO:0000256" key="4">
    <source>
        <dbReference type="ARBA" id="ARBA00022989"/>
    </source>
</evidence>
<dbReference type="GO" id="GO:0017038">
    <property type="term" value="P:protein import"/>
    <property type="evidence" value="ECO:0007669"/>
    <property type="project" value="TreeGrafter"/>
</dbReference>
<feature type="transmembrane region" description="Helical" evidence="7">
    <location>
        <begin position="80"/>
        <end position="101"/>
    </location>
</feature>
<dbReference type="OrthoDB" id="9805133at2"/>
<dbReference type="PANTHER" id="PTHR30625">
    <property type="entry name" value="PROTEIN TOLQ"/>
    <property type="match status" value="1"/>
</dbReference>
<dbReference type="Pfam" id="PF01618">
    <property type="entry name" value="MotA_ExbB"/>
    <property type="match status" value="1"/>
</dbReference>
<evidence type="ECO:0000256" key="7">
    <source>
        <dbReference type="SAM" id="Phobius"/>
    </source>
</evidence>
<dbReference type="InterPro" id="IPR050790">
    <property type="entry name" value="ExbB/TolQ_transport"/>
</dbReference>
<keyword evidence="5 7" id="KW-0472">Membrane</keyword>
<dbReference type="InterPro" id="IPR002898">
    <property type="entry name" value="MotA_ExbB_proton_chnl"/>
</dbReference>
<keyword evidence="6" id="KW-0653">Protein transport</keyword>
<dbReference type="RefSeq" id="WP_108984707.1">
    <property type="nucleotide sequence ID" value="NZ_BFBR01000004.1"/>
</dbReference>
<comment type="subcellular location">
    <subcellularLocation>
        <location evidence="1">Cell membrane</location>
        <topology evidence="1">Multi-pass membrane protein</topology>
    </subcellularLocation>
    <subcellularLocation>
        <location evidence="6">Membrane</location>
        <topology evidence="6">Multi-pass membrane protein</topology>
    </subcellularLocation>
</comment>
<comment type="caution">
    <text evidence="9">The sequence shown here is derived from an EMBL/GenBank/DDBJ whole genome shotgun (WGS) entry which is preliminary data.</text>
</comment>
<dbReference type="GO" id="GO:0005886">
    <property type="term" value="C:plasma membrane"/>
    <property type="evidence" value="ECO:0007669"/>
    <property type="project" value="UniProtKB-SubCell"/>
</dbReference>
<sequence>MFALLQAAGAADTAATPAADATVAAAAETTNAVVESVNAVAAAAPAAPSAAEAAAAAAEAAKNAGQQNITLMDMIAASPLVSKIVLVILLLCAVYAIALMIEKILVMRSNKKRTVEFVAAYKKAKTPEEAAQLLAKQPEGFAKKMFAAGYGELQKAKDAGLYNKREARGDLIERIRAAMTAEQNKGIEELGSNMTFLASIGSNAPFIGLFGTVWGIMNSFIAIANTQTTSLAVVAPGIAEALFATAAGLVAAIPAVLIYNFSAKQTGTIGGYLEDFEADFISLVTRDMDKQG</sequence>
<evidence type="ECO:0000259" key="8">
    <source>
        <dbReference type="Pfam" id="PF01618"/>
    </source>
</evidence>
<comment type="similarity">
    <text evidence="6">Belongs to the exbB/tolQ family.</text>
</comment>
<dbReference type="AlphaFoldDB" id="A0A2P2E9V1"/>
<proteinExistence type="inferred from homology"/>
<feature type="transmembrane region" description="Helical" evidence="7">
    <location>
        <begin position="195"/>
        <end position="217"/>
    </location>
</feature>
<evidence type="ECO:0000256" key="3">
    <source>
        <dbReference type="ARBA" id="ARBA00022692"/>
    </source>
</evidence>
<keyword evidence="2" id="KW-1003">Cell membrane</keyword>
<keyword evidence="4 7" id="KW-1133">Transmembrane helix</keyword>
<protein>
    <submittedName>
        <fullName evidence="9">Biopolymer transport protein ExbB</fullName>
    </submittedName>
</protein>
<evidence type="ECO:0000256" key="5">
    <source>
        <dbReference type="ARBA" id="ARBA00023136"/>
    </source>
</evidence>
<evidence type="ECO:0000256" key="6">
    <source>
        <dbReference type="RuleBase" id="RU004057"/>
    </source>
</evidence>
<feature type="transmembrane region" description="Helical" evidence="7">
    <location>
        <begin position="237"/>
        <end position="259"/>
    </location>
</feature>